<evidence type="ECO:0000259" key="3">
    <source>
        <dbReference type="PROSITE" id="PS50093"/>
    </source>
</evidence>
<evidence type="ECO:0000313" key="5">
    <source>
        <dbReference type="Proteomes" id="UP000278962"/>
    </source>
</evidence>
<accession>A0A660KYD8</accession>
<dbReference type="Gene3D" id="3.40.50.880">
    <property type="match status" value="1"/>
</dbReference>
<dbReference type="Gene3D" id="2.60.120.260">
    <property type="entry name" value="Galactose-binding domain-like"/>
    <property type="match status" value="1"/>
</dbReference>
<gene>
    <name evidence="4" type="ORF">C8N24_4188</name>
</gene>
<dbReference type="Gene3D" id="2.120.10.30">
    <property type="entry name" value="TolB, C-terminal domain"/>
    <property type="match status" value="2"/>
</dbReference>
<keyword evidence="2" id="KW-0732">Signal</keyword>
<dbReference type="GO" id="GO:0030246">
    <property type="term" value="F:carbohydrate binding"/>
    <property type="evidence" value="ECO:0007669"/>
    <property type="project" value="InterPro"/>
</dbReference>
<dbReference type="Pfam" id="PF18911">
    <property type="entry name" value="PKD_4"/>
    <property type="match status" value="1"/>
</dbReference>
<name>A0A660KYD8_9ACTN</name>
<dbReference type="Pfam" id="PF06283">
    <property type="entry name" value="ThuA"/>
    <property type="match status" value="1"/>
</dbReference>
<dbReference type="Pfam" id="PF03422">
    <property type="entry name" value="CBM_6"/>
    <property type="match status" value="1"/>
</dbReference>
<keyword evidence="5" id="KW-1185">Reference proteome</keyword>
<dbReference type="SUPFAM" id="SSF49785">
    <property type="entry name" value="Galactose-binding domain-like"/>
    <property type="match status" value="1"/>
</dbReference>
<dbReference type="InterPro" id="IPR035986">
    <property type="entry name" value="PKD_dom_sf"/>
</dbReference>
<dbReference type="InterPro" id="IPR029010">
    <property type="entry name" value="ThuA-like"/>
</dbReference>
<comment type="caution">
    <text evidence="4">The sequence shown here is derived from an EMBL/GenBank/DDBJ whole genome shotgun (WGS) entry which is preliminary data.</text>
</comment>
<dbReference type="InterPro" id="IPR029062">
    <property type="entry name" value="Class_I_gatase-like"/>
</dbReference>
<proteinExistence type="predicted"/>
<evidence type="ECO:0000313" key="4">
    <source>
        <dbReference type="EMBL" id="RKQ86178.1"/>
    </source>
</evidence>
<dbReference type="InterPro" id="IPR011041">
    <property type="entry name" value="Quinoprot_gluc/sorb_DH_b-prop"/>
</dbReference>
<dbReference type="GO" id="GO:0005975">
    <property type="term" value="P:carbohydrate metabolic process"/>
    <property type="evidence" value="ECO:0007669"/>
    <property type="project" value="UniProtKB-ARBA"/>
</dbReference>
<dbReference type="InterPro" id="IPR005084">
    <property type="entry name" value="CBM6"/>
</dbReference>
<dbReference type="Gene3D" id="2.60.40.10">
    <property type="entry name" value="Immunoglobulins"/>
    <property type="match status" value="1"/>
</dbReference>
<dbReference type="EMBL" id="RBIL01000002">
    <property type="protein sequence ID" value="RKQ86178.1"/>
    <property type="molecule type" value="Genomic_DNA"/>
</dbReference>
<dbReference type="PROSITE" id="PS50093">
    <property type="entry name" value="PKD"/>
    <property type="match status" value="1"/>
</dbReference>
<dbReference type="InterPro" id="IPR008979">
    <property type="entry name" value="Galactose-bd-like_sf"/>
</dbReference>
<dbReference type="CDD" id="cd04084">
    <property type="entry name" value="CBM6_xylanase-like"/>
    <property type="match status" value="1"/>
</dbReference>
<dbReference type="SUPFAM" id="SSF49299">
    <property type="entry name" value="PKD domain"/>
    <property type="match status" value="1"/>
</dbReference>
<protein>
    <submittedName>
        <fullName evidence="4">Glucose/sorbosone dehydrogenase</fullName>
    </submittedName>
</protein>
<dbReference type="CDD" id="cd00146">
    <property type="entry name" value="PKD"/>
    <property type="match status" value="1"/>
</dbReference>
<dbReference type="InterPro" id="IPR022409">
    <property type="entry name" value="PKD/Chitinase_dom"/>
</dbReference>
<dbReference type="InterPro" id="IPR000601">
    <property type="entry name" value="PKD_dom"/>
</dbReference>
<feature type="compositionally biased region" description="Polar residues" evidence="1">
    <location>
        <begin position="810"/>
        <end position="826"/>
    </location>
</feature>
<sequence>MGRRSWGLALASLALAVPATASAKEQAVEPYKVLVVTSTSDATSAAGISAITSAVGADGVVEAPAPAEVGAKFTPAGLDAYRTVVFLNTGQASPLNDAQRGAFEAYYKKGGGFVGVGSAIETDSSWQFMTDLLGTRSSGSAPAQSATVKVIDRVHDASKTLPQYWDRAEGGWYNFAANVRGKSHVLASVVEDPFGKQPQGKVLDGISGGTMGADHPISWCKDFSSGRSFYTGLGTNAAAFDADLTKHLKGAIAWAAGQSDPTYSDCGATVLSNYQQTKIAAPPNVGEPIGFVRLKDGRIIQTLRSGQVRIHDPAKGTTKVVADFQAASTPSKFRLYSVSEDGLYGPGIDNDYDQNKWLYLYYSPLTVTDVKLSTGQVVTQTTPIANAPTTPQASLTAWDPWVGYFQLSRFKLVEDANGDLTMDFDSEQQIMRVAQNRGSCCHVGGDIVFDKDNNLITGTGDDNEAGGVNGGGFGPFNDQMSDEQQVVRVNGATGGTFTLTFDGQTTAPIPYDAAGPAIDAALEALSNIEADEIQVSPLPTQTAPNTVNTTNINVFFRRARAQKNQPQLTVNNAGLQGGGTATVTTQVEGGYFLPPIGDARRSAANTNDLRGKLLRIKPKSGAIAASDFNKADYGSGSGAYTIPAGNLFPLVAGAPQAKTRPEIHSMGFRNPFRVDVDSDGVIYTSDYSPDSNTPSRGRGPAGVGRYEIVRKPSNYGWPTCYSSKLGYWEWEFSEFAAGTTTAGRIPVTGAKAIECGGATQKNTSRWVRDGGPSVEPGLQDLPPVTDPDIWYSYQDNPNATRPVGIGTPCQEYTNPTVGTPAPGSSSECPRLFPELFDGGVAPHGMSKYEFDASNPSTVKFPPYYDDSVIVGEFGRNTMREIKLDGDNHIQKVNNFLDCGQVNPLNPPMFECDAPMDMAWGSDGAFYLLTYGNGFFTANFDAGMYKWEYVKGARAPKAVLSADKTDGGVPLTVNFSSAGSLDQDPGDSIRYEWDFGDGSPISEEANPAHTFTKAGAYTVVLSVIDSTGKKTSTSTLITAGNTAPVINIVTPVEGGTFQFGDKIPYSVEITDAEDKVIDCKDVEVEFILGHDEHGHGEEEKLGCNGFLQTLEEDVFHGGNVFGVISAVYTDKGNGAAPGITVTKQVKIRQRKQEVEHATFTNGVLATSTNDVGGGLHMFSLGNADFIRLNGPFNLKNVNGITFRYADATAGRAPGSALGNVVLRTGSQTGPVVGTFALTATGTTVATEPIWKSMTFPLSLEGQNELFLTFSANNVMLLNWVQFEGEGITVVKSPPATGTVGGSVPATLALSLGAPASFGTFKPGVPAEYTATTDATVISTAGDATLTVADPSPTNTGKLVNGAFALAQPLQGLGVVKTWTAPTSNEKVPVTFKQAIGANDPLRTGSYSKTLTFTLSTTTP</sequence>
<feature type="chain" id="PRO_5024800189" evidence="2">
    <location>
        <begin position="24"/>
        <end position="1418"/>
    </location>
</feature>
<dbReference type="PANTHER" id="PTHR40469">
    <property type="entry name" value="SECRETED GLYCOSYL HYDROLASE"/>
    <property type="match status" value="1"/>
</dbReference>
<dbReference type="SUPFAM" id="SSF52317">
    <property type="entry name" value="Class I glutamine amidotransferase-like"/>
    <property type="match status" value="1"/>
</dbReference>
<dbReference type="SUPFAM" id="SSF50952">
    <property type="entry name" value="Soluble quinoprotein glucose dehydrogenase"/>
    <property type="match status" value="1"/>
</dbReference>
<dbReference type="InterPro" id="IPR011042">
    <property type="entry name" value="6-blade_b-propeller_TolB-like"/>
</dbReference>
<dbReference type="OrthoDB" id="9816308at2"/>
<dbReference type="Pfam" id="PF07995">
    <property type="entry name" value="GSDH"/>
    <property type="match status" value="1"/>
</dbReference>
<dbReference type="PANTHER" id="PTHR40469:SF2">
    <property type="entry name" value="GALACTOSE-BINDING DOMAIN-LIKE SUPERFAMILY PROTEIN"/>
    <property type="match status" value="1"/>
</dbReference>
<feature type="domain" description="PKD" evidence="3">
    <location>
        <begin position="955"/>
        <end position="1035"/>
    </location>
</feature>
<dbReference type="SMART" id="SM00089">
    <property type="entry name" value="PKD"/>
    <property type="match status" value="1"/>
</dbReference>
<feature type="region of interest" description="Disordered" evidence="1">
    <location>
        <begin position="806"/>
        <end position="826"/>
    </location>
</feature>
<organism evidence="4 5">
    <name type="scientific">Solirubrobacter pauli</name>
    <dbReference type="NCBI Taxonomy" id="166793"/>
    <lineage>
        <taxon>Bacteria</taxon>
        <taxon>Bacillati</taxon>
        <taxon>Actinomycetota</taxon>
        <taxon>Thermoleophilia</taxon>
        <taxon>Solirubrobacterales</taxon>
        <taxon>Solirubrobacteraceae</taxon>
        <taxon>Solirubrobacter</taxon>
    </lineage>
</organism>
<dbReference type="InterPro" id="IPR012938">
    <property type="entry name" value="Glc/Sorbosone_DH"/>
</dbReference>
<dbReference type="Proteomes" id="UP000278962">
    <property type="component" value="Unassembled WGS sequence"/>
</dbReference>
<reference evidence="4 5" key="1">
    <citation type="submission" date="2018-10" db="EMBL/GenBank/DDBJ databases">
        <title>Genomic Encyclopedia of Archaeal and Bacterial Type Strains, Phase II (KMG-II): from individual species to whole genera.</title>
        <authorList>
            <person name="Goeker M."/>
        </authorList>
    </citation>
    <scope>NUCLEOTIDE SEQUENCE [LARGE SCALE GENOMIC DNA]</scope>
    <source>
        <strain evidence="4 5">DSM 14954</strain>
    </source>
</reference>
<feature type="signal peptide" evidence="2">
    <location>
        <begin position="1"/>
        <end position="23"/>
    </location>
</feature>
<evidence type="ECO:0000256" key="2">
    <source>
        <dbReference type="SAM" id="SignalP"/>
    </source>
</evidence>
<evidence type="ECO:0000256" key="1">
    <source>
        <dbReference type="SAM" id="MobiDB-lite"/>
    </source>
</evidence>
<dbReference type="InterPro" id="IPR013783">
    <property type="entry name" value="Ig-like_fold"/>
</dbReference>